<dbReference type="Proteomes" id="UP001231915">
    <property type="component" value="Unassembled WGS sequence"/>
</dbReference>
<dbReference type="EMBL" id="JASJUT010000017">
    <property type="protein sequence ID" value="MDK2598358.1"/>
    <property type="molecule type" value="Genomic_DNA"/>
</dbReference>
<dbReference type="Gene3D" id="1.10.1200.10">
    <property type="entry name" value="ACP-like"/>
    <property type="match status" value="1"/>
</dbReference>
<dbReference type="InterPro" id="IPR036736">
    <property type="entry name" value="ACP-like_sf"/>
</dbReference>
<dbReference type="RefSeq" id="WP_023402314.1">
    <property type="nucleotide sequence ID" value="NZ_JASJUT010000017.1"/>
</dbReference>
<accession>A0ABT7ETH5</accession>
<evidence type="ECO:0000313" key="2">
    <source>
        <dbReference type="EMBL" id="MDK2598358.1"/>
    </source>
</evidence>
<dbReference type="Pfam" id="PF00550">
    <property type="entry name" value="PP-binding"/>
    <property type="match status" value="1"/>
</dbReference>
<reference evidence="2 3" key="1">
    <citation type="submission" date="2023-05" db="EMBL/GenBank/DDBJ databases">
        <title>Pseudoalteromonas ardens sp. nov., Pseudoalteromonas obscura sp. nov., and Pseudoalteromonas umbrosa sp. nov., isolated from the coral Montipora capitata.</title>
        <authorList>
            <person name="Thomas E.M."/>
            <person name="Smith E.M."/>
            <person name="Papke E."/>
            <person name="Shlafstein M.D."/>
            <person name="Oline D.K."/>
            <person name="Videau P."/>
            <person name="Saw J.H."/>
            <person name="Strangman W.K."/>
            <person name="Ushijima B."/>
        </authorList>
    </citation>
    <scope>NUCLEOTIDE SEQUENCE [LARGE SCALE GENOMIC DNA]</scope>
    <source>
        <strain evidence="2 3">P94</strain>
    </source>
</reference>
<dbReference type="InterPro" id="IPR009081">
    <property type="entry name" value="PP-bd_ACP"/>
</dbReference>
<dbReference type="PROSITE" id="PS50075">
    <property type="entry name" value="CARRIER"/>
    <property type="match status" value="1"/>
</dbReference>
<feature type="domain" description="Carrier" evidence="1">
    <location>
        <begin position="10"/>
        <end position="85"/>
    </location>
</feature>
<dbReference type="SUPFAM" id="SSF47336">
    <property type="entry name" value="ACP-like"/>
    <property type="match status" value="1"/>
</dbReference>
<proteinExistence type="predicted"/>
<gene>
    <name evidence="2" type="ORF">QNM18_25210</name>
</gene>
<protein>
    <submittedName>
        <fullName evidence="2">Phosphopantetheine-binding protein</fullName>
    </submittedName>
</protein>
<keyword evidence="3" id="KW-1185">Reference proteome</keyword>
<comment type="caution">
    <text evidence="2">The sequence shown here is derived from an EMBL/GenBank/DDBJ whole genome shotgun (WGS) entry which is preliminary data.</text>
</comment>
<name>A0ABT7ETH5_9GAMM</name>
<evidence type="ECO:0000313" key="3">
    <source>
        <dbReference type="Proteomes" id="UP001231915"/>
    </source>
</evidence>
<evidence type="ECO:0000259" key="1">
    <source>
        <dbReference type="PROSITE" id="PS50075"/>
    </source>
</evidence>
<sequence>MNIAVNVERSQVQTVVLDCIRQLVPSLQDHTFKQGDSLAALGVNSMERVEIIVDILAALSLRIPMTDTMSATNLDELIDLLHDRLNRR</sequence>
<organism evidence="2 3">
    <name type="scientific">Pseudoalteromonas obscura</name>
    <dbReference type="NCBI Taxonomy" id="3048491"/>
    <lineage>
        <taxon>Bacteria</taxon>
        <taxon>Pseudomonadati</taxon>
        <taxon>Pseudomonadota</taxon>
        <taxon>Gammaproteobacteria</taxon>
        <taxon>Alteromonadales</taxon>
        <taxon>Pseudoalteromonadaceae</taxon>
        <taxon>Pseudoalteromonas</taxon>
    </lineage>
</organism>